<dbReference type="EMBL" id="LR796251">
    <property type="protein sequence ID" value="CAB4130606.1"/>
    <property type="molecule type" value="Genomic_DNA"/>
</dbReference>
<evidence type="ECO:0000313" key="1">
    <source>
        <dbReference type="EMBL" id="CAB4130606.1"/>
    </source>
</evidence>
<dbReference type="Pfam" id="PF03237">
    <property type="entry name" value="Terminase_6N"/>
    <property type="match status" value="1"/>
</dbReference>
<gene>
    <name evidence="1" type="ORF">UFOVP130_19</name>
</gene>
<dbReference type="InterPro" id="IPR027417">
    <property type="entry name" value="P-loop_NTPase"/>
</dbReference>
<organism evidence="1">
    <name type="scientific">uncultured Caudovirales phage</name>
    <dbReference type="NCBI Taxonomy" id="2100421"/>
    <lineage>
        <taxon>Viruses</taxon>
        <taxon>Duplodnaviria</taxon>
        <taxon>Heunggongvirae</taxon>
        <taxon>Uroviricota</taxon>
        <taxon>Caudoviricetes</taxon>
        <taxon>Peduoviridae</taxon>
        <taxon>Maltschvirus</taxon>
        <taxon>Maltschvirus maltsch</taxon>
    </lineage>
</organism>
<dbReference type="Gene3D" id="3.40.50.300">
    <property type="entry name" value="P-loop containing nucleotide triphosphate hydrolases"/>
    <property type="match status" value="1"/>
</dbReference>
<accession>A0A6J5LBQ8</accession>
<sequence length="407" mass="45959">MALAAEALRLAYLNPGVPGVIGAPTYPMLRDVTRAAFLDLLATSGVPHVFRKADNEVYLLEPQSLVRFRSLDNPTRLVGSNLAWFGVDELTYCKEDSWRRLEARLRHPKAKHLEGFAAWTPKGFDWVYERFIGESRVQGYDAIVAKPRENKALPPDFYDRLKASYDARFFEQEALGKYLSIFAGQVYYAFDRAHNVRAVQFDPKHPICWSMDFNVNPMASVLCQVVDGELRVLQEIVIPNSNTPESCRVFRDRIQPYLDILRGNHYAAVPLRVSVYGDAAGNQRKSSADRTDWKIVRDFFDQEKHILQASFFSGVSNPTVKGRVNAMNALLCNADGERRLFADPACRELIADLEQVAWRTDSAGNSVVELDKSNPKRTHVSDAIGYLAEREFGLRPVGGPRPQYLGV</sequence>
<protein>
    <submittedName>
        <fullName evidence="1">Uncharacterized protein</fullName>
    </submittedName>
</protein>
<proteinExistence type="predicted"/>
<name>A0A6J5LBQ8_9CAUD</name>
<dbReference type="Gene3D" id="3.30.420.280">
    <property type="match status" value="1"/>
</dbReference>
<reference evidence="1" key="1">
    <citation type="submission" date="2020-04" db="EMBL/GenBank/DDBJ databases">
        <authorList>
            <person name="Chiriac C."/>
            <person name="Salcher M."/>
            <person name="Ghai R."/>
            <person name="Kavagutti S V."/>
        </authorList>
    </citation>
    <scope>NUCLEOTIDE SEQUENCE</scope>
</reference>